<keyword evidence="12 24" id="KW-0863">Zinc-finger</keyword>
<evidence type="ECO:0000256" key="17">
    <source>
        <dbReference type="ARBA" id="ARBA00023010"/>
    </source>
</evidence>
<protein>
    <recommendedName>
        <fullName evidence="6">Nucleoporin NDC1</fullName>
    </recommendedName>
    <alternativeName>
        <fullName evidence="23">Transmembrane protein 48</fullName>
    </alternativeName>
</protein>
<evidence type="ECO:0000256" key="8">
    <source>
        <dbReference type="ARBA" id="ARBA00022491"/>
    </source>
</evidence>
<feature type="transmembrane region" description="Helical" evidence="26">
    <location>
        <begin position="352"/>
        <end position="368"/>
    </location>
</feature>
<keyword evidence="18" id="KW-0238">DNA-binding</keyword>
<comment type="similarity">
    <text evidence="5">Belongs to the GLI C2H2-type zinc-finger protein family.</text>
</comment>
<keyword evidence="15" id="KW-0653">Protein transport</keyword>
<proteinExistence type="inferred from homology"/>
<feature type="transmembrane region" description="Helical" evidence="26">
    <location>
        <begin position="320"/>
        <end position="346"/>
    </location>
</feature>
<comment type="similarity">
    <text evidence="4">Belongs to the YIP1 family.</text>
</comment>
<dbReference type="PROSITE" id="PS00028">
    <property type="entry name" value="ZINC_FINGER_C2H2_1"/>
    <property type="match status" value="2"/>
</dbReference>
<evidence type="ECO:0000256" key="11">
    <source>
        <dbReference type="ARBA" id="ARBA00022737"/>
    </source>
</evidence>
<dbReference type="SMART" id="SM00355">
    <property type="entry name" value="ZnF_C2H2"/>
    <property type="match status" value="3"/>
</dbReference>
<evidence type="ECO:0000256" key="25">
    <source>
        <dbReference type="SAM" id="MobiDB-lite"/>
    </source>
</evidence>
<feature type="region of interest" description="Disordered" evidence="25">
    <location>
        <begin position="558"/>
        <end position="598"/>
    </location>
</feature>
<evidence type="ECO:0000313" key="29">
    <source>
        <dbReference type="Proteomes" id="UP000289886"/>
    </source>
</evidence>
<keyword evidence="11" id="KW-0677">Repeat</keyword>
<dbReference type="FunFam" id="3.30.160.60:FF:000031">
    <property type="entry name" value="GLI family zinc finger 3"/>
    <property type="match status" value="1"/>
</dbReference>
<feature type="transmembrane region" description="Helical" evidence="26">
    <location>
        <begin position="257"/>
        <end position="281"/>
    </location>
</feature>
<feature type="domain" description="C2H2-type" evidence="27">
    <location>
        <begin position="1296"/>
        <end position="1328"/>
    </location>
</feature>
<evidence type="ECO:0000256" key="2">
    <source>
        <dbReference type="ARBA" id="ARBA00004567"/>
    </source>
</evidence>
<evidence type="ECO:0000256" key="18">
    <source>
        <dbReference type="ARBA" id="ARBA00023125"/>
    </source>
</evidence>
<keyword evidence="13" id="KW-0509">mRNA transport</keyword>
<feature type="transmembrane region" description="Helical" evidence="26">
    <location>
        <begin position="120"/>
        <end position="141"/>
    </location>
</feature>
<evidence type="ECO:0000256" key="7">
    <source>
        <dbReference type="ARBA" id="ARBA00022448"/>
    </source>
</evidence>
<dbReference type="Pfam" id="PF04893">
    <property type="entry name" value="Yip1"/>
    <property type="match status" value="1"/>
</dbReference>
<dbReference type="GO" id="GO:0008270">
    <property type="term" value="F:zinc ion binding"/>
    <property type="evidence" value="ECO:0007669"/>
    <property type="project" value="UniProtKB-KW"/>
</dbReference>
<feature type="transmembrane region" description="Helical" evidence="26">
    <location>
        <begin position="380"/>
        <end position="401"/>
    </location>
</feature>
<feature type="transmembrane region" description="Helical" evidence="26">
    <location>
        <begin position="480"/>
        <end position="501"/>
    </location>
</feature>
<evidence type="ECO:0000256" key="24">
    <source>
        <dbReference type="PROSITE-ProRule" id="PRU00042"/>
    </source>
</evidence>
<evidence type="ECO:0000256" key="6">
    <source>
        <dbReference type="ARBA" id="ARBA00017534"/>
    </source>
</evidence>
<keyword evidence="29" id="KW-1185">Reference proteome</keyword>
<dbReference type="PROSITE" id="PS50157">
    <property type="entry name" value="ZINC_FINGER_C2H2_2"/>
    <property type="match status" value="3"/>
</dbReference>
<feature type="compositionally biased region" description="Polar residues" evidence="25">
    <location>
        <begin position="1503"/>
        <end position="1512"/>
    </location>
</feature>
<evidence type="ECO:0000256" key="14">
    <source>
        <dbReference type="ARBA" id="ARBA00022833"/>
    </source>
</evidence>
<dbReference type="FunFam" id="3.30.160.60:FF:000019">
    <property type="entry name" value="GLI family zinc finger 3"/>
    <property type="match status" value="1"/>
</dbReference>
<feature type="region of interest" description="Disordered" evidence="25">
    <location>
        <begin position="1233"/>
        <end position="1259"/>
    </location>
</feature>
<comment type="subcellular location">
    <subcellularLocation>
        <location evidence="1">Nucleus membrane</location>
        <topology evidence="1">Multi-pass membrane protein</topology>
    </subcellularLocation>
    <subcellularLocation>
        <location evidence="2">Nucleus</location>
        <location evidence="2">Nuclear pore complex</location>
    </subcellularLocation>
</comment>
<evidence type="ECO:0000313" key="28">
    <source>
        <dbReference type="EMBL" id="RXM29083.1"/>
    </source>
</evidence>
<keyword evidence="14" id="KW-0862">Zinc</keyword>
<feature type="region of interest" description="Disordered" evidence="25">
    <location>
        <begin position="23"/>
        <end position="60"/>
    </location>
</feature>
<keyword evidence="7" id="KW-0813">Transport</keyword>
<evidence type="ECO:0000256" key="12">
    <source>
        <dbReference type="ARBA" id="ARBA00022771"/>
    </source>
</evidence>
<dbReference type="InterPro" id="IPR013087">
    <property type="entry name" value="Znf_C2H2_type"/>
</dbReference>
<dbReference type="EMBL" id="SCEB01215535">
    <property type="protein sequence ID" value="RXM29083.1"/>
    <property type="molecule type" value="Genomic_DNA"/>
</dbReference>
<keyword evidence="8" id="KW-0678">Repressor</keyword>
<dbReference type="InterPro" id="IPR056436">
    <property type="entry name" value="Znf-C2H2_ZIC1-5/GLI1-3-like"/>
</dbReference>
<keyword evidence="17" id="KW-0811">Translocation</keyword>
<dbReference type="Gene3D" id="3.30.160.60">
    <property type="entry name" value="Classic Zinc Finger"/>
    <property type="match status" value="3"/>
</dbReference>
<dbReference type="FunFam" id="3.30.160.60:FF:000453">
    <property type="entry name" value="GLIS family zinc finger 3"/>
    <property type="match status" value="1"/>
</dbReference>
<keyword evidence="19" id="KW-0906">Nuclear pore complex</keyword>
<feature type="domain" description="C2H2-type" evidence="27">
    <location>
        <begin position="1262"/>
        <end position="1292"/>
    </location>
</feature>
<dbReference type="InterPro" id="IPR019049">
    <property type="entry name" value="Nucleoporin_prot_Ndc1/Nup"/>
</dbReference>
<name>A0A444U1K1_ACIRT</name>
<feature type="transmembrane region" description="Helical" evidence="26">
    <location>
        <begin position="161"/>
        <end position="185"/>
    </location>
</feature>
<feature type="transmembrane region" description="Helical" evidence="26">
    <location>
        <begin position="228"/>
        <end position="250"/>
    </location>
</feature>
<dbReference type="Pfam" id="PF09531">
    <property type="entry name" value="Ndc1_Nup"/>
    <property type="match status" value="2"/>
</dbReference>
<reference evidence="28 29" key="1">
    <citation type="submission" date="2019-01" db="EMBL/GenBank/DDBJ databases">
        <title>Draft Genome and Complete Hox-Cluster Characterization of the Sterlet Sturgeon (Acipenser ruthenus).</title>
        <authorList>
            <person name="Wei Q."/>
        </authorList>
    </citation>
    <scope>NUCLEOTIDE SEQUENCE [LARGE SCALE GENOMIC DNA]</scope>
    <source>
        <strain evidence="28">WHYD16114868_AA</strain>
        <tissue evidence="28">Blood</tissue>
    </source>
</reference>
<keyword evidence="10" id="KW-0479">Metal-binding</keyword>
<dbReference type="GO" id="GO:0070762">
    <property type="term" value="C:nuclear pore transmembrane ring"/>
    <property type="evidence" value="ECO:0007669"/>
    <property type="project" value="TreeGrafter"/>
</dbReference>
<keyword evidence="9 26" id="KW-0812">Transmembrane</keyword>
<evidence type="ECO:0000256" key="4">
    <source>
        <dbReference type="ARBA" id="ARBA00010596"/>
    </source>
</evidence>
<evidence type="ECO:0000256" key="22">
    <source>
        <dbReference type="ARBA" id="ARBA00025441"/>
    </source>
</evidence>
<evidence type="ECO:0000256" key="9">
    <source>
        <dbReference type="ARBA" id="ARBA00022692"/>
    </source>
</evidence>
<keyword evidence="20 26" id="KW-0472">Membrane</keyword>
<sequence length="1626" mass="179197">MAAVDGLQFQEFDDAENLLGANRDATTISIGDPNEKPTNQRRSLGNSPREEDDDLLGNADSDKTELLAGQRKSAAFWTFEYYQKFFDVDTYQVLDRIKGSVLPLPGKNFVRLYIRSNPDLYGPFWICATLVFAIAISGNISNFLVHLGQPQYHYMPEFRKVTIAATAIYSYAWLVPLALWGFLMWRNSKVMNIVSYSFLEIVCVYGYSLFIYIPAAILWIIPIEWVRWITILVAMCLSGSVLVITFWPAVRDDNRRIAIATISAIIILHALLAVGCKVVFWRAAASIAWSVLLLPASTAIFVLLSRFSVLHPIEWITGSLNFLCGSYVIFSIILLCLVVLIIGFFILEFYTVVPSIPCTQIALIGKVLHPQQFIHSLVHAVMGMLVSWCAAVMIGGRYQFLTTPCIAEESAVASSMCLNEYHLFFLLAGAFMGYSYSLLYVVGNMNYVSFPSIQQYKYLRFKGSLPLVIKHSAVQALYSVRNYCITYFFLGVLFSSAILIFRGCTPVPSQSLKQQATPHFKGGHPHNWSALSGECLTILNDLTQKLIAYQEAVSSNGRIKPQPVGSDKRPSSSGSSATSLIEEPTSWQTPKVSMGPKTPGSVFLRSSVASPFTPDLGSPFGSPAMKRLTGTLDPSSPWHGSVQSPHVMRRGPKLWTSSLGAESPLNGSPQSGPVPVPSPVAGAQKPSIVSLWIQNRQEQVKNVLAKRVLIMYLFNKLPEASSQALFAESQAHIWALEGLSHLVAASYTEDRFGVVQTTLPDILGTMLTLQEAVDKHFKLPHASSKPARTLSSLVDTSYKTLRFALRASLKTAIYRITTTFGEHLKYSARLDSLEEKKMHSRKTEIQMQKSTTFFGMVNNHQVPAAADLSRMTFSTYSSKSPSSAKRTGGDNQYECSLVCFYPPYRSSGFQDTLVPTSTTNTSSRTGLNGGGHLHPHIKQESPSSYKALSGVPVSQEVSSGGGGTEMRGGTASLLHPEIELANNSFTNSLSSYSFNNEPGSSQGLLSAGSSRHSARLLHSGNLKRRCISVAPAAAPSEGIDITAIICSSQMSLVATCVNGLRTNSPGISSHPRAAAGHLSGSCKPQSPPHPCSQTEESCSLPSPGACLVSFSSSSSIGSQEPERSDCDQQLQMHLNHQQQQQQHTPQQQQLEQPDGLGFLMNNMAHHGVLEGCQKASFLKQEPLDEFTQSEELFHHHHHHHHLHHHHRHHHSLPPPYHLHQYINQSQNAVFHLQGQPPAAESKPLSQPEREDSTLSGGSPDKQVCRWIDCSAAYEQQDELVRHIEKMHIDQRKGEDFTCFWAGCVRRYKPFNARYKLLIHMRVHSGEKPNKCMKPYACQIPGCTKRYTDPSSLRKHVKAHSAKDQQVRKKLRPCNNLDQDLLNECLAVQNLQTATSAQHLLNGKGGRSSGLSHEMFTGMYAGSSAHHNGQTSGLLPPTQDLSSRHQSLEGNINSPHNHLSPLSAVENTREGISTPLLLPPGISPMKSVAPPAAQMEKHSSSSSQGLAHSEQQLAAHQKPYLHFQDQHTHEGYQGSFQSCFHYGDNYRIEQSVNDVSLAGDSHCFNPHRQNGYPMNSAHSGSTGFGMVQEMQSGSGQEFSPTSEENVFFQVGTFDRCLNQISSVYTGT</sequence>
<comment type="caution">
    <text evidence="28">The sequence shown here is derived from an EMBL/GenBank/DDBJ whole genome shotgun (WGS) entry which is preliminary data.</text>
</comment>
<feature type="compositionally biased region" description="Polar residues" evidence="25">
    <location>
        <begin position="36"/>
        <end position="46"/>
    </location>
</feature>
<dbReference type="Pfam" id="PF23561">
    <property type="entry name" value="zf-C2H2_15"/>
    <property type="match status" value="1"/>
</dbReference>
<feature type="domain" description="C2H2-type" evidence="27">
    <location>
        <begin position="1335"/>
        <end position="1364"/>
    </location>
</feature>
<dbReference type="GO" id="GO:0015031">
    <property type="term" value="P:protein transport"/>
    <property type="evidence" value="ECO:0007669"/>
    <property type="project" value="UniProtKB-KW"/>
</dbReference>
<dbReference type="GO" id="GO:0030674">
    <property type="term" value="F:protein-macromolecule adaptor activity"/>
    <property type="evidence" value="ECO:0007669"/>
    <property type="project" value="TreeGrafter"/>
</dbReference>
<evidence type="ECO:0000256" key="13">
    <source>
        <dbReference type="ARBA" id="ARBA00022816"/>
    </source>
</evidence>
<evidence type="ECO:0000259" key="27">
    <source>
        <dbReference type="PROSITE" id="PS50157"/>
    </source>
</evidence>
<evidence type="ECO:0000256" key="16">
    <source>
        <dbReference type="ARBA" id="ARBA00022989"/>
    </source>
</evidence>
<feature type="region of interest" description="Disordered" evidence="25">
    <location>
        <begin position="1067"/>
        <end position="1096"/>
    </location>
</feature>
<evidence type="ECO:0000256" key="10">
    <source>
        <dbReference type="ARBA" id="ARBA00022723"/>
    </source>
</evidence>
<dbReference type="GO" id="GO:0006999">
    <property type="term" value="P:nuclear pore organization"/>
    <property type="evidence" value="ECO:0007669"/>
    <property type="project" value="TreeGrafter"/>
</dbReference>
<evidence type="ECO:0000256" key="5">
    <source>
        <dbReference type="ARBA" id="ARBA00010831"/>
    </source>
</evidence>
<feature type="region of interest" description="Disordered" evidence="25">
    <location>
        <begin position="628"/>
        <end position="647"/>
    </location>
</feature>
<dbReference type="GO" id="GO:1990837">
    <property type="term" value="F:sequence-specific double-stranded DNA binding"/>
    <property type="evidence" value="ECO:0007669"/>
    <property type="project" value="UniProtKB-ARBA"/>
</dbReference>
<dbReference type="GO" id="GO:0051028">
    <property type="term" value="P:mRNA transport"/>
    <property type="evidence" value="ECO:0007669"/>
    <property type="project" value="UniProtKB-KW"/>
</dbReference>
<gene>
    <name evidence="28" type="ORF">EOD39_9159</name>
</gene>
<dbReference type="InterPro" id="IPR006977">
    <property type="entry name" value="Yip1_dom"/>
</dbReference>
<dbReference type="PANTHER" id="PTHR13269:SF6">
    <property type="entry name" value="NUCLEOPORIN NDC1"/>
    <property type="match status" value="1"/>
</dbReference>
<evidence type="ECO:0000256" key="1">
    <source>
        <dbReference type="ARBA" id="ARBA00004232"/>
    </source>
</evidence>
<evidence type="ECO:0000256" key="15">
    <source>
        <dbReference type="ARBA" id="ARBA00022927"/>
    </source>
</evidence>
<dbReference type="Proteomes" id="UP000289886">
    <property type="component" value="Unassembled WGS sequence"/>
</dbReference>
<evidence type="ECO:0000256" key="20">
    <source>
        <dbReference type="ARBA" id="ARBA00023136"/>
    </source>
</evidence>
<accession>A0A444U1K1</accession>
<dbReference type="GO" id="GO:0031965">
    <property type="term" value="C:nuclear membrane"/>
    <property type="evidence" value="ECO:0007669"/>
    <property type="project" value="UniProtKB-SubCell"/>
</dbReference>
<evidence type="ECO:0000256" key="3">
    <source>
        <dbReference type="ARBA" id="ARBA00005760"/>
    </source>
</evidence>
<comment type="similarity">
    <text evidence="3">Belongs to the NDC1 family.</text>
</comment>
<feature type="transmembrane region" description="Helical" evidence="26">
    <location>
        <begin position="197"/>
        <end position="222"/>
    </location>
</feature>
<feature type="transmembrane region" description="Helical" evidence="26">
    <location>
        <begin position="287"/>
        <end position="308"/>
    </location>
</feature>
<comment type="function">
    <text evidence="22">Component of the nuclear pore complex (NPC), which plays a key role in de novo assembly and insertion of NPC in the nuclear envelope. Required for NPC and nuclear envelope assembly, possibly by forming a link between the nuclear envelope membrane and soluble nucleoporins, thereby anchoring the NPC in the membrane.</text>
</comment>
<evidence type="ECO:0000256" key="23">
    <source>
        <dbReference type="ARBA" id="ARBA00031201"/>
    </source>
</evidence>
<organism evidence="28 29">
    <name type="scientific">Acipenser ruthenus</name>
    <name type="common">Sterlet sturgeon</name>
    <dbReference type="NCBI Taxonomy" id="7906"/>
    <lineage>
        <taxon>Eukaryota</taxon>
        <taxon>Metazoa</taxon>
        <taxon>Chordata</taxon>
        <taxon>Craniata</taxon>
        <taxon>Vertebrata</taxon>
        <taxon>Euteleostomi</taxon>
        <taxon>Actinopterygii</taxon>
        <taxon>Chondrostei</taxon>
        <taxon>Acipenseriformes</taxon>
        <taxon>Acipenseridae</taxon>
        <taxon>Acipenser</taxon>
    </lineage>
</organism>
<keyword evidence="16 26" id="KW-1133">Transmembrane helix</keyword>
<dbReference type="SUPFAM" id="SSF57667">
    <property type="entry name" value="beta-beta-alpha zinc fingers"/>
    <property type="match status" value="3"/>
</dbReference>
<feature type="compositionally biased region" description="Low complexity" evidence="25">
    <location>
        <begin position="1128"/>
        <end position="1149"/>
    </location>
</feature>
<feature type="region of interest" description="Disordered" evidence="25">
    <location>
        <begin position="1111"/>
        <end position="1149"/>
    </location>
</feature>
<evidence type="ECO:0000256" key="19">
    <source>
        <dbReference type="ARBA" id="ARBA00023132"/>
    </source>
</evidence>
<dbReference type="PANTHER" id="PTHR13269">
    <property type="entry name" value="NUCLEOPORIN NDC1"/>
    <property type="match status" value="1"/>
</dbReference>
<feature type="transmembrane region" description="Helical" evidence="26">
    <location>
        <begin position="421"/>
        <end position="442"/>
    </location>
</feature>
<evidence type="ECO:0000256" key="26">
    <source>
        <dbReference type="SAM" id="Phobius"/>
    </source>
</evidence>
<dbReference type="InterPro" id="IPR036236">
    <property type="entry name" value="Znf_C2H2_sf"/>
</dbReference>
<keyword evidence="21" id="KW-0539">Nucleus</keyword>
<feature type="region of interest" description="Disordered" evidence="25">
    <location>
        <begin position="1475"/>
        <end position="1512"/>
    </location>
</feature>
<evidence type="ECO:0000256" key="21">
    <source>
        <dbReference type="ARBA" id="ARBA00023242"/>
    </source>
</evidence>